<dbReference type="RefSeq" id="WP_003691643.1">
    <property type="nucleotide sequence ID" value="NZ_AYYL01000019.1"/>
</dbReference>
<evidence type="ECO:0000256" key="1">
    <source>
        <dbReference type="SAM" id="Phobius"/>
    </source>
</evidence>
<dbReference type="Proteomes" id="UP000182635">
    <property type="component" value="Unassembled WGS sequence"/>
</dbReference>
<gene>
    <name evidence="2" type="ORF">SAMN02910432_00672</name>
</gene>
<feature type="transmembrane region" description="Helical" evidence="1">
    <location>
        <begin position="6"/>
        <end position="27"/>
    </location>
</feature>
<organism evidence="2 3">
    <name type="scientific">Ligilactobacillus ruminis DSM 20403 = NBRC 102161</name>
    <dbReference type="NCBI Taxonomy" id="1423798"/>
    <lineage>
        <taxon>Bacteria</taxon>
        <taxon>Bacillati</taxon>
        <taxon>Bacillota</taxon>
        <taxon>Bacilli</taxon>
        <taxon>Lactobacillales</taxon>
        <taxon>Lactobacillaceae</taxon>
        <taxon>Ligilactobacillus</taxon>
    </lineage>
</organism>
<keyword evidence="1" id="KW-0472">Membrane</keyword>
<sequence>MKKAGFTLIESCLVLLIAAMVIAIGIFPQKQTVERHQEKIFYEELKNGFSYVAMKASVKGTPGQISFMVDEPQRIVFSCGQMSKSQRVIVKLPETIRFDEPKNVVCGISDKGSLTPATVRFSSSLTKTSYRLTLQLGFGAQYRITPVRSKN</sequence>
<keyword evidence="1" id="KW-0812">Transmembrane</keyword>
<dbReference type="GeneID" id="29802667"/>
<dbReference type="OrthoDB" id="2249439at2"/>
<name>A0A1I2QIK1_9LACO</name>
<reference evidence="3" key="1">
    <citation type="submission" date="2016-10" db="EMBL/GenBank/DDBJ databases">
        <authorList>
            <person name="Varghese N."/>
            <person name="Submissions S."/>
        </authorList>
    </citation>
    <scope>NUCLEOTIDE SEQUENCE [LARGE SCALE GENOMIC DNA]</scope>
    <source>
        <strain evidence="3">DSM 20403</strain>
    </source>
</reference>
<accession>A0A1I2QIK1</accession>
<evidence type="ECO:0000313" key="2">
    <source>
        <dbReference type="EMBL" id="SFG28138.1"/>
    </source>
</evidence>
<protein>
    <submittedName>
        <fullName evidence="2">Competence protein ComGD</fullName>
    </submittedName>
</protein>
<evidence type="ECO:0000313" key="3">
    <source>
        <dbReference type="Proteomes" id="UP000182635"/>
    </source>
</evidence>
<dbReference type="AlphaFoldDB" id="A0A1I2QIK1"/>
<proteinExistence type="predicted"/>
<dbReference type="EMBL" id="FOPI01000009">
    <property type="protein sequence ID" value="SFG28138.1"/>
    <property type="molecule type" value="Genomic_DNA"/>
</dbReference>
<keyword evidence="1" id="KW-1133">Transmembrane helix</keyword>